<dbReference type="Gene3D" id="1.25.40.10">
    <property type="entry name" value="Tetratricopeptide repeat domain"/>
    <property type="match status" value="1"/>
</dbReference>
<dbReference type="Proteomes" id="UP000626244">
    <property type="component" value="Unassembled WGS sequence"/>
</dbReference>
<accession>A0A8J3AC57</accession>
<feature type="domain" description="Glycosyltransferase 2-like" evidence="1">
    <location>
        <begin position="5"/>
        <end position="98"/>
    </location>
</feature>
<dbReference type="InterPro" id="IPR001173">
    <property type="entry name" value="Glyco_trans_2-like"/>
</dbReference>
<organism evidence="2 3">
    <name type="scientific">Gottfriedia solisilvae</name>
    <dbReference type="NCBI Taxonomy" id="1516104"/>
    <lineage>
        <taxon>Bacteria</taxon>
        <taxon>Bacillati</taxon>
        <taxon>Bacillota</taxon>
        <taxon>Bacilli</taxon>
        <taxon>Bacillales</taxon>
        <taxon>Bacillaceae</taxon>
        <taxon>Gottfriedia</taxon>
    </lineage>
</organism>
<name>A0A8J3AC57_9BACI</name>
<dbReference type="AlphaFoldDB" id="A0A8J3AC57"/>
<dbReference type="InterPro" id="IPR029044">
    <property type="entry name" value="Nucleotide-diphossugar_trans"/>
</dbReference>
<dbReference type="SUPFAM" id="SSF81901">
    <property type="entry name" value="HCP-like"/>
    <property type="match status" value="1"/>
</dbReference>
<sequence length="353" mass="41584">MTTVSLCMIVKNDEAVIERCLQSVSDLVDEVIIVDLKSTDRTRELASMYTKNIYSFEATQHEKDTLSYLFELATKQYIFFVNPNDILFENDREKFAQLKQSINSNIDGISMELKTHLNESTPKRLTRIVNRNSSYSFSVESGEHHINVTGKVVDSDLAINHLPYTNNPNNHIKIFEKMIEENVVFSPRDLFYYAKELSDNHQYDQSIQYFLKFLRKKQPYNEHNILACYYLADNYHHLNLFELEKSWLLHSLQYEKPQPETCCRIGYFFLENTNYDSAIFWYEEAASNKNAEQLSNVQYSYSTWMPHLQLAVCYDRIGKHQLANEHNEMAYSYHPTHASILSNRQYFSNLLNK</sequence>
<evidence type="ECO:0000313" key="2">
    <source>
        <dbReference type="EMBL" id="GGI10305.1"/>
    </source>
</evidence>
<dbReference type="Pfam" id="PF00535">
    <property type="entry name" value="Glycos_transf_2"/>
    <property type="match status" value="1"/>
</dbReference>
<dbReference type="Gene3D" id="3.90.550.10">
    <property type="entry name" value="Spore Coat Polysaccharide Biosynthesis Protein SpsA, Chain A"/>
    <property type="match status" value="1"/>
</dbReference>
<dbReference type="EMBL" id="BMHB01000001">
    <property type="protein sequence ID" value="GGI10305.1"/>
    <property type="molecule type" value="Genomic_DNA"/>
</dbReference>
<evidence type="ECO:0000259" key="1">
    <source>
        <dbReference type="Pfam" id="PF00535"/>
    </source>
</evidence>
<keyword evidence="3" id="KW-1185">Reference proteome</keyword>
<proteinExistence type="predicted"/>
<reference evidence="3" key="1">
    <citation type="journal article" date="2019" name="Int. J. Syst. Evol. Microbiol.">
        <title>The Global Catalogue of Microorganisms (GCM) 10K type strain sequencing project: providing services to taxonomists for standard genome sequencing and annotation.</title>
        <authorList>
            <consortium name="The Broad Institute Genomics Platform"/>
            <consortium name="The Broad Institute Genome Sequencing Center for Infectious Disease"/>
            <person name="Wu L."/>
            <person name="Ma J."/>
        </authorList>
    </citation>
    <scope>NUCLEOTIDE SEQUENCE [LARGE SCALE GENOMIC DNA]</scope>
    <source>
        <strain evidence="3">CGMCC 1.14993</strain>
    </source>
</reference>
<dbReference type="PANTHER" id="PTHR43630:SF2">
    <property type="entry name" value="GLYCOSYLTRANSFERASE"/>
    <property type="match status" value="1"/>
</dbReference>
<dbReference type="PANTHER" id="PTHR43630">
    <property type="entry name" value="POLY-BETA-1,6-N-ACETYL-D-GLUCOSAMINE SYNTHASE"/>
    <property type="match status" value="1"/>
</dbReference>
<comment type="caution">
    <text evidence="2">The sequence shown here is derived from an EMBL/GenBank/DDBJ whole genome shotgun (WGS) entry which is preliminary data.</text>
</comment>
<evidence type="ECO:0000313" key="3">
    <source>
        <dbReference type="Proteomes" id="UP000626244"/>
    </source>
</evidence>
<dbReference type="SUPFAM" id="SSF53448">
    <property type="entry name" value="Nucleotide-diphospho-sugar transferases"/>
    <property type="match status" value="1"/>
</dbReference>
<dbReference type="RefSeq" id="WP_088003508.1">
    <property type="nucleotide sequence ID" value="NZ_BMHB01000001.1"/>
</dbReference>
<protein>
    <submittedName>
        <fullName evidence="2">Beta 1,4 glucosyltransferase</fullName>
    </submittedName>
</protein>
<gene>
    <name evidence="2" type="ORF">GCM10007380_02130</name>
</gene>
<dbReference type="InterPro" id="IPR011990">
    <property type="entry name" value="TPR-like_helical_dom_sf"/>
</dbReference>